<feature type="transmembrane region" description="Helical" evidence="1">
    <location>
        <begin position="42"/>
        <end position="68"/>
    </location>
</feature>
<protein>
    <recommendedName>
        <fullName evidence="4">MotA/TolQ/ExbB proton channel family protein</fullName>
    </recommendedName>
</protein>
<dbReference type="Proteomes" id="UP001064632">
    <property type="component" value="Chromosome"/>
</dbReference>
<reference evidence="2" key="1">
    <citation type="submission" date="2022-09" db="EMBL/GenBank/DDBJ databases">
        <title>Tahibacter sp. nov., isolated from a fresh water.</title>
        <authorList>
            <person name="Baek J.H."/>
            <person name="Lee J.K."/>
            <person name="Kim J.M."/>
            <person name="Jeon C.O."/>
        </authorList>
    </citation>
    <scope>NUCLEOTIDE SEQUENCE</scope>
    <source>
        <strain evidence="2">W38</strain>
    </source>
</reference>
<keyword evidence="1" id="KW-0472">Membrane</keyword>
<sequence length="103" mass="10810">MIVRVALFAVVGLVFLAASALFFFFLIIGLNGLSERQAMPWFIVAGVLCYTFSTVIGGLLVAGVTKAIGPQVGMSIGKGILGMGATLIVQTVLAVVAIRIIYY</sequence>
<organism evidence="2 3">
    <name type="scientific">Tahibacter amnicola</name>
    <dbReference type="NCBI Taxonomy" id="2976241"/>
    <lineage>
        <taxon>Bacteria</taxon>
        <taxon>Pseudomonadati</taxon>
        <taxon>Pseudomonadota</taxon>
        <taxon>Gammaproteobacteria</taxon>
        <taxon>Lysobacterales</taxon>
        <taxon>Rhodanobacteraceae</taxon>
        <taxon>Tahibacter</taxon>
    </lineage>
</organism>
<name>A0ABY6BIY8_9GAMM</name>
<keyword evidence="3" id="KW-1185">Reference proteome</keyword>
<dbReference type="EMBL" id="CP104694">
    <property type="protein sequence ID" value="UXI69983.1"/>
    <property type="molecule type" value="Genomic_DNA"/>
</dbReference>
<evidence type="ECO:0000313" key="2">
    <source>
        <dbReference type="EMBL" id="UXI69983.1"/>
    </source>
</evidence>
<evidence type="ECO:0000256" key="1">
    <source>
        <dbReference type="SAM" id="Phobius"/>
    </source>
</evidence>
<gene>
    <name evidence="2" type="ORF">N4264_10260</name>
</gene>
<feature type="transmembrane region" description="Helical" evidence="1">
    <location>
        <begin position="6"/>
        <end position="30"/>
    </location>
</feature>
<keyword evidence="1" id="KW-0812">Transmembrane</keyword>
<accession>A0ABY6BIY8</accession>
<evidence type="ECO:0008006" key="4">
    <source>
        <dbReference type="Google" id="ProtNLM"/>
    </source>
</evidence>
<feature type="transmembrane region" description="Helical" evidence="1">
    <location>
        <begin position="80"/>
        <end position="102"/>
    </location>
</feature>
<dbReference type="RefSeq" id="WP_261696935.1">
    <property type="nucleotide sequence ID" value="NZ_CP104694.1"/>
</dbReference>
<keyword evidence="1" id="KW-1133">Transmembrane helix</keyword>
<proteinExistence type="predicted"/>
<evidence type="ECO:0000313" key="3">
    <source>
        <dbReference type="Proteomes" id="UP001064632"/>
    </source>
</evidence>